<dbReference type="EMBL" id="CP113527">
    <property type="protein sequence ID" value="WDV06553.1"/>
    <property type="molecule type" value="Genomic_DNA"/>
</dbReference>
<protein>
    <recommendedName>
        <fullName evidence="4">Transporter</fullName>
    </recommendedName>
</protein>
<feature type="transmembrane region" description="Helical" evidence="1">
    <location>
        <begin position="138"/>
        <end position="160"/>
    </location>
</feature>
<gene>
    <name evidence="2" type="ORF">OU989_20375</name>
</gene>
<dbReference type="InterPro" id="IPR038728">
    <property type="entry name" value="YkvI-like"/>
</dbReference>
<accession>A0AAJ5UT29</accession>
<evidence type="ECO:0000256" key="1">
    <source>
        <dbReference type="SAM" id="Phobius"/>
    </source>
</evidence>
<dbReference type="PANTHER" id="PTHR37814">
    <property type="entry name" value="CONSERVED MEMBRANE PROTEIN"/>
    <property type="match status" value="1"/>
</dbReference>
<dbReference type="KEGG" id="liu:OU989_20375"/>
<name>A0AAJ5UT29_9BACI</name>
<dbReference type="PANTHER" id="PTHR37814:SF1">
    <property type="entry name" value="MEMBRANE PROTEIN"/>
    <property type="match status" value="1"/>
</dbReference>
<proteinExistence type="predicted"/>
<sequence length="357" mass="38363">MKKSLQIGGAYVGIIVGAGFASGQEIVLYFTSYGFKGIYGALLAMIGFSIVGMCVAQVSSRLHTTSHKDLIYQISGNFVGFLLDLILSLFLFGVAVIMFAGAGATFQQMFGLPIWLGSICMVILTVATVMLDVKNIINIIALATPYLLTIVSIIAIYAIATMDLTFVEQAVIAQQAQISGNRWWVTALLYMSFNVGVSFSLLTVMCGSIRNDKVAGMGGIIGGILLGALILLINFSLLAKMNIIVGLDIPMLALANEIHPIVGLLMTFSLLGMIYNTAVGMLYSFMVRFIKPNRGSFRVAVIIIGGLGFLASLVGFTTLVAKLYAVMGYVGLILIIFIISAWFKSGTKKIVYYKKGN</sequence>
<feature type="transmembrane region" description="Helical" evidence="1">
    <location>
        <begin position="37"/>
        <end position="58"/>
    </location>
</feature>
<evidence type="ECO:0008006" key="4">
    <source>
        <dbReference type="Google" id="ProtNLM"/>
    </source>
</evidence>
<evidence type="ECO:0000313" key="3">
    <source>
        <dbReference type="Proteomes" id="UP001219585"/>
    </source>
</evidence>
<keyword evidence="1" id="KW-0472">Membrane</keyword>
<feature type="transmembrane region" description="Helical" evidence="1">
    <location>
        <begin position="214"/>
        <end position="238"/>
    </location>
</feature>
<organism evidence="2 3">
    <name type="scientific">Lysinibacillus irui</name>
    <dbReference type="NCBI Taxonomy" id="2998077"/>
    <lineage>
        <taxon>Bacteria</taxon>
        <taxon>Bacillati</taxon>
        <taxon>Bacillota</taxon>
        <taxon>Bacilli</taxon>
        <taxon>Bacillales</taxon>
        <taxon>Bacillaceae</taxon>
        <taxon>Lysinibacillus</taxon>
    </lineage>
</organism>
<feature type="transmembrane region" description="Helical" evidence="1">
    <location>
        <begin position="323"/>
        <end position="343"/>
    </location>
</feature>
<feature type="transmembrane region" description="Helical" evidence="1">
    <location>
        <begin position="183"/>
        <end position="202"/>
    </location>
</feature>
<dbReference type="AlphaFoldDB" id="A0AAJ5UT29"/>
<dbReference type="Proteomes" id="UP001219585">
    <property type="component" value="Chromosome"/>
</dbReference>
<reference evidence="2" key="1">
    <citation type="submission" date="2022-11" db="EMBL/GenBank/DDBJ databases">
        <title>Lysinibacillus irui.</title>
        <authorList>
            <person name="Akintayo S.O."/>
        </authorList>
    </citation>
    <scope>NUCLEOTIDE SEQUENCE</scope>
    <source>
        <strain evidence="2">IRB4-01</strain>
    </source>
</reference>
<feature type="transmembrane region" description="Helical" evidence="1">
    <location>
        <begin position="258"/>
        <end position="285"/>
    </location>
</feature>
<keyword evidence="1" id="KW-0812">Transmembrane</keyword>
<evidence type="ECO:0000313" key="2">
    <source>
        <dbReference type="EMBL" id="WDV06553.1"/>
    </source>
</evidence>
<feature type="transmembrane region" description="Helical" evidence="1">
    <location>
        <begin position="78"/>
        <end position="100"/>
    </location>
</feature>
<feature type="transmembrane region" description="Helical" evidence="1">
    <location>
        <begin position="112"/>
        <end position="131"/>
    </location>
</feature>
<keyword evidence="1" id="KW-1133">Transmembrane helix</keyword>
<feature type="transmembrane region" description="Helical" evidence="1">
    <location>
        <begin position="7"/>
        <end position="31"/>
    </location>
</feature>
<feature type="transmembrane region" description="Helical" evidence="1">
    <location>
        <begin position="297"/>
        <end position="317"/>
    </location>
</feature>
<dbReference type="RefSeq" id="WP_274794740.1">
    <property type="nucleotide sequence ID" value="NZ_CP113527.1"/>
</dbReference>